<dbReference type="Gene3D" id="3.30.70.360">
    <property type="match status" value="1"/>
</dbReference>
<evidence type="ECO:0000256" key="1">
    <source>
        <dbReference type="ARBA" id="ARBA00000870"/>
    </source>
</evidence>
<dbReference type="NCBIfam" id="NF003976">
    <property type="entry name" value="PRK05469.1"/>
    <property type="match status" value="1"/>
</dbReference>
<dbReference type="GO" id="GO:0045148">
    <property type="term" value="F:tripeptide aminopeptidase activity"/>
    <property type="evidence" value="ECO:0007669"/>
    <property type="project" value="UniProtKB-UniRule"/>
</dbReference>
<feature type="binding site" evidence="9 11">
    <location>
        <position position="146"/>
    </location>
    <ligand>
        <name>Zn(2+)</name>
        <dbReference type="ChEBI" id="CHEBI:29105"/>
        <label>1</label>
    </ligand>
</feature>
<dbReference type="EC" id="3.4.11.4" evidence="9"/>
<dbReference type="NCBIfam" id="TIGR01882">
    <property type="entry name" value="peptidase-T"/>
    <property type="match status" value="1"/>
</dbReference>
<evidence type="ECO:0000256" key="6">
    <source>
        <dbReference type="ARBA" id="ARBA00022801"/>
    </source>
</evidence>
<dbReference type="PROSITE" id="PS00759">
    <property type="entry name" value="ARGE_DAPE_CPG2_2"/>
    <property type="match status" value="1"/>
</dbReference>
<dbReference type="InterPro" id="IPR036264">
    <property type="entry name" value="Bact_exopeptidase_dim_dom"/>
</dbReference>
<keyword evidence="7 9" id="KW-0862">Zinc</keyword>
<dbReference type="RefSeq" id="WP_054642155.1">
    <property type="nucleotide sequence ID" value="NZ_LNUB01000004.1"/>
</dbReference>
<evidence type="ECO:0000313" key="14">
    <source>
        <dbReference type="Proteomes" id="UP000196649"/>
    </source>
</evidence>
<dbReference type="PANTHER" id="PTHR42994">
    <property type="entry name" value="PEPTIDASE T"/>
    <property type="match status" value="1"/>
</dbReference>
<feature type="active site" evidence="9 10">
    <location>
        <position position="85"/>
    </location>
</feature>
<name>A0A210PCY0_9LACO</name>
<dbReference type="GO" id="GO:0008270">
    <property type="term" value="F:zinc ion binding"/>
    <property type="evidence" value="ECO:0007669"/>
    <property type="project" value="UniProtKB-UniRule"/>
</dbReference>
<keyword evidence="9" id="KW-0963">Cytoplasm</keyword>
<evidence type="ECO:0000256" key="7">
    <source>
        <dbReference type="ARBA" id="ARBA00022833"/>
    </source>
</evidence>
<keyword evidence="8 9" id="KW-0482">Metalloprotease</keyword>
<feature type="binding site" evidence="9 11">
    <location>
        <position position="83"/>
    </location>
    <ligand>
        <name>Zn(2+)</name>
        <dbReference type="ChEBI" id="CHEBI:29105"/>
        <label>1</label>
    </ligand>
</feature>
<keyword evidence="5 9" id="KW-0479">Metal-binding</keyword>
<dbReference type="Pfam" id="PF01546">
    <property type="entry name" value="Peptidase_M20"/>
    <property type="match status" value="1"/>
</dbReference>
<dbReference type="Proteomes" id="UP000196649">
    <property type="component" value="Unassembled WGS sequence"/>
</dbReference>
<feature type="active site" description="Proton acceptor" evidence="9 10">
    <location>
        <position position="180"/>
    </location>
</feature>
<dbReference type="InterPro" id="IPR002933">
    <property type="entry name" value="Peptidase_M20"/>
</dbReference>
<dbReference type="HAMAP" id="MF_00550">
    <property type="entry name" value="Aminopeptidase_M20"/>
    <property type="match status" value="1"/>
</dbReference>
<comment type="subcellular location">
    <subcellularLocation>
        <location evidence="9">Cytoplasm</location>
    </subcellularLocation>
</comment>
<dbReference type="EMBL" id="MXAL01000001">
    <property type="protein sequence ID" value="OWF34334.1"/>
    <property type="molecule type" value="Genomic_DNA"/>
</dbReference>
<dbReference type="SUPFAM" id="SSF53187">
    <property type="entry name" value="Zn-dependent exopeptidases"/>
    <property type="match status" value="1"/>
</dbReference>
<dbReference type="PANTHER" id="PTHR42994:SF1">
    <property type="entry name" value="PEPTIDASE T"/>
    <property type="match status" value="1"/>
</dbReference>
<comment type="similarity">
    <text evidence="2 9">Belongs to the peptidase M20B family.</text>
</comment>
<evidence type="ECO:0000259" key="12">
    <source>
        <dbReference type="Pfam" id="PF07687"/>
    </source>
</evidence>
<feature type="binding site" evidence="9 11">
    <location>
        <position position="146"/>
    </location>
    <ligand>
        <name>Zn(2+)</name>
        <dbReference type="ChEBI" id="CHEBI:29105"/>
        <label>2</label>
    </ligand>
</feature>
<accession>A0A210PCY0</accession>
<evidence type="ECO:0000256" key="8">
    <source>
        <dbReference type="ARBA" id="ARBA00023049"/>
    </source>
</evidence>
<comment type="caution">
    <text evidence="13">The sequence shown here is derived from an EMBL/GenBank/DDBJ whole genome shotgun (WGS) entry which is preliminary data.</text>
</comment>
<sequence length="415" mass="45921">MAIKYEKLIPRFLGYVKQNTRSDENSTTIPSTERQTVFLKKLATELEEIGLKDVKIRKVDSYLTAELPSNLDYDVPVLGLISHIDTADFNSEDIKPKIVENYDGKSVIKLDDAGEYTLDPKVFPSLTKYAGQTLITTSGDTLLGSDDKSGVAEIITTMEYLIAHPEIKHGKIKIGLGPDEEIGTGAKNFDVPDFGADFAYTVDGGPVGQLEYETFSAAGLKVHITGKDVHPSEAKGIMINSLTVAREFENALPADEVPEQTDGRQGFFHLLEENGTVDHTDMSYIIRDFERDGLKARKNKVTEIVKQLNNKYGEGTVKIDMGDQYYNMIDVIKDHMDVVKIAEKAMKNLDIEPDEAPVRGGTDGSTISFKGLPTPNLFAGGENMHGRFEYVAEESMEKAVDVVLEIIKLNSENKK</sequence>
<dbReference type="NCBIfam" id="NF009920">
    <property type="entry name" value="PRK13381.1"/>
    <property type="match status" value="1"/>
</dbReference>
<dbReference type="GO" id="GO:0005829">
    <property type="term" value="C:cytosol"/>
    <property type="evidence" value="ECO:0007669"/>
    <property type="project" value="TreeGrafter"/>
</dbReference>
<dbReference type="GO" id="GO:0043171">
    <property type="term" value="P:peptide catabolic process"/>
    <property type="evidence" value="ECO:0007669"/>
    <property type="project" value="UniProtKB-UniRule"/>
</dbReference>
<keyword evidence="4 9" id="KW-0645">Protease</keyword>
<feature type="domain" description="Peptidase M20 dimerisation" evidence="12">
    <location>
        <begin position="212"/>
        <end position="314"/>
    </location>
</feature>
<dbReference type="PROSITE" id="PS00758">
    <property type="entry name" value="ARGE_DAPE_CPG2_1"/>
    <property type="match status" value="1"/>
</dbReference>
<gene>
    <name evidence="9 13" type="primary">pepT</name>
    <name evidence="13" type="ORF">LKACC12383_00247</name>
</gene>
<feature type="binding site" evidence="9 11">
    <location>
        <position position="181"/>
    </location>
    <ligand>
        <name>Zn(2+)</name>
        <dbReference type="ChEBI" id="CHEBI:29105"/>
        <label>2</label>
    </ligand>
</feature>
<evidence type="ECO:0000256" key="9">
    <source>
        <dbReference type="HAMAP-Rule" id="MF_00550"/>
    </source>
</evidence>
<evidence type="ECO:0000256" key="5">
    <source>
        <dbReference type="ARBA" id="ARBA00022723"/>
    </source>
</evidence>
<reference evidence="13 14" key="1">
    <citation type="submission" date="2017-03" db="EMBL/GenBank/DDBJ databases">
        <title>Genome sequence of Lactobacillus kimchii KACC 12383.</title>
        <authorList>
            <person name="Chun J."/>
        </authorList>
    </citation>
    <scope>NUCLEOTIDE SEQUENCE [LARGE SCALE GENOMIC DNA]</scope>
    <source>
        <strain evidence="13 14">KACC 12383</strain>
    </source>
</reference>
<proteinExistence type="inferred from homology"/>
<keyword evidence="3 9" id="KW-0031">Aminopeptidase</keyword>
<feature type="binding site" evidence="9 11">
    <location>
        <position position="385"/>
    </location>
    <ligand>
        <name>Zn(2+)</name>
        <dbReference type="ChEBI" id="CHEBI:29105"/>
        <label>2</label>
    </ligand>
</feature>
<feature type="binding site" evidence="9 11">
    <location>
        <position position="203"/>
    </location>
    <ligand>
        <name>Zn(2+)</name>
        <dbReference type="ChEBI" id="CHEBI:29105"/>
        <label>1</label>
    </ligand>
</feature>
<evidence type="ECO:0000256" key="3">
    <source>
        <dbReference type="ARBA" id="ARBA00022438"/>
    </source>
</evidence>
<evidence type="ECO:0000256" key="10">
    <source>
        <dbReference type="PIRSR" id="PIRSR037215-1"/>
    </source>
</evidence>
<dbReference type="InterPro" id="IPR010161">
    <property type="entry name" value="Peptidase_M20B"/>
</dbReference>
<dbReference type="AlphaFoldDB" id="A0A210PCY0"/>
<comment type="function">
    <text evidence="9">Cleaves the N-terminal amino acid of tripeptides.</text>
</comment>
<dbReference type="InterPro" id="IPR001261">
    <property type="entry name" value="ArgE/DapE_CS"/>
</dbReference>
<dbReference type="Gene3D" id="3.40.630.10">
    <property type="entry name" value="Zn peptidases"/>
    <property type="match status" value="1"/>
</dbReference>
<comment type="catalytic activity">
    <reaction evidence="1 9">
        <text>Release of the N-terminal residue from a tripeptide.</text>
        <dbReference type="EC" id="3.4.11.4"/>
    </reaction>
</comment>
<dbReference type="GO" id="GO:0006508">
    <property type="term" value="P:proteolysis"/>
    <property type="evidence" value="ECO:0007669"/>
    <property type="project" value="UniProtKB-UniRule"/>
</dbReference>
<organism evidence="13 14">
    <name type="scientific">Companilactobacillus kimchii</name>
    <dbReference type="NCBI Taxonomy" id="2801452"/>
    <lineage>
        <taxon>Bacteria</taxon>
        <taxon>Bacillati</taxon>
        <taxon>Bacillota</taxon>
        <taxon>Bacilli</taxon>
        <taxon>Lactobacillales</taxon>
        <taxon>Lactobacillaceae</taxon>
        <taxon>Companilactobacillus</taxon>
    </lineage>
</organism>
<dbReference type="InterPro" id="IPR011650">
    <property type="entry name" value="Peptidase_M20_dimer"/>
</dbReference>
<dbReference type="SUPFAM" id="SSF55031">
    <property type="entry name" value="Bacterial exopeptidase dimerisation domain"/>
    <property type="match status" value="1"/>
</dbReference>
<protein>
    <recommendedName>
        <fullName evidence="9">Peptidase T</fullName>
        <ecNumber evidence="9">3.4.11.4</ecNumber>
    </recommendedName>
    <alternativeName>
        <fullName evidence="9">Aminotripeptidase</fullName>
        <shortName evidence="9">Tripeptidase</shortName>
    </alternativeName>
    <alternativeName>
        <fullName evidence="9">Tripeptide aminopeptidase</fullName>
    </alternativeName>
</protein>
<comment type="cofactor">
    <cofactor evidence="9 11">
        <name>Zn(2+)</name>
        <dbReference type="ChEBI" id="CHEBI:29105"/>
    </cofactor>
    <text evidence="9 11">Binds 2 Zn(2+) ions per subunit.</text>
</comment>
<evidence type="ECO:0000256" key="11">
    <source>
        <dbReference type="PIRSR" id="PIRSR037215-2"/>
    </source>
</evidence>
<evidence type="ECO:0000313" key="13">
    <source>
        <dbReference type="EMBL" id="OWF34334.1"/>
    </source>
</evidence>
<dbReference type="PIRSF" id="PIRSF037215">
    <property type="entry name" value="Peptidase_M20B"/>
    <property type="match status" value="1"/>
</dbReference>
<dbReference type="GO" id="GO:0008237">
    <property type="term" value="F:metallopeptidase activity"/>
    <property type="evidence" value="ECO:0007669"/>
    <property type="project" value="UniProtKB-KW"/>
</dbReference>
<evidence type="ECO:0000256" key="2">
    <source>
        <dbReference type="ARBA" id="ARBA00009692"/>
    </source>
</evidence>
<dbReference type="Pfam" id="PF07687">
    <property type="entry name" value="M20_dimer"/>
    <property type="match status" value="1"/>
</dbReference>
<evidence type="ECO:0000256" key="4">
    <source>
        <dbReference type="ARBA" id="ARBA00022670"/>
    </source>
</evidence>
<dbReference type="CDD" id="cd03892">
    <property type="entry name" value="M20_peptT"/>
    <property type="match status" value="1"/>
</dbReference>
<keyword evidence="6 9" id="KW-0378">Hydrolase</keyword>